<organism evidence="5 6">
    <name type="scientific">Methanomethylophilus alvi</name>
    <dbReference type="NCBI Taxonomy" id="1291540"/>
    <lineage>
        <taxon>Archaea</taxon>
        <taxon>Methanobacteriati</taxon>
        <taxon>Thermoplasmatota</taxon>
        <taxon>Thermoplasmata</taxon>
        <taxon>Methanomassiliicoccales</taxon>
        <taxon>Methanomethylophilaceae</taxon>
        <taxon>Methanomethylophilus</taxon>
    </lineage>
</organism>
<feature type="domain" description="DNA2/NAM7 helicase helicase" evidence="3">
    <location>
        <begin position="705"/>
        <end position="895"/>
    </location>
</feature>
<accession>A0A3G3IGH0</accession>
<dbReference type="Proteomes" id="UP000273278">
    <property type="component" value="Chromosome"/>
</dbReference>
<dbReference type="Gene3D" id="3.40.50.300">
    <property type="entry name" value="P-loop containing nucleotide triphosphate hydrolases"/>
    <property type="match status" value="3"/>
</dbReference>
<evidence type="ECO:0000259" key="4">
    <source>
        <dbReference type="Pfam" id="PF13087"/>
    </source>
</evidence>
<protein>
    <recommendedName>
        <fullName evidence="7">AAA+ ATPase domain-containing protein</fullName>
    </recommendedName>
</protein>
<feature type="region of interest" description="Disordered" evidence="2">
    <location>
        <begin position="412"/>
        <end position="434"/>
    </location>
</feature>
<evidence type="ECO:0000313" key="6">
    <source>
        <dbReference type="Proteomes" id="UP000273278"/>
    </source>
</evidence>
<evidence type="ECO:0000256" key="1">
    <source>
        <dbReference type="SAM" id="Coils"/>
    </source>
</evidence>
<reference evidence="5 6" key="1">
    <citation type="submission" date="2016-10" db="EMBL/GenBank/DDBJ databases">
        <title>Complete genome of the TMA-utilizing, human hosted archaeon Methanomethylophilus alvus Gen. nov, sp. nov., strain Mx-05, derived from a pure culture.</title>
        <authorList>
            <person name="Brugere J.-F."/>
            <person name="Ben Hania W."/>
            <person name="Chaudhary P.P."/>
            <person name="Gaci N."/>
            <person name="Borrel G."/>
            <person name="Cao Van Tuat L."/>
            <person name="Fardeau M.-L."/>
            <person name="Harris H.M.B."/>
            <person name="O'Toole P.W."/>
            <person name="Ollivier B."/>
        </authorList>
    </citation>
    <scope>NUCLEOTIDE SEQUENCE [LARGE SCALE GENOMIC DNA]</scope>
    <source>
        <strain evidence="5 6">Mx-05</strain>
    </source>
</reference>
<feature type="domain" description="DNA2/NAM7 helicase helicase" evidence="3">
    <location>
        <begin position="1033"/>
        <end position="1212"/>
    </location>
</feature>
<dbReference type="InterPro" id="IPR041679">
    <property type="entry name" value="DNA2/NAM7-like_C"/>
</dbReference>
<dbReference type="Pfam" id="PF13086">
    <property type="entry name" value="AAA_11"/>
    <property type="match status" value="2"/>
</dbReference>
<dbReference type="PANTHER" id="PTHR10887">
    <property type="entry name" value="DNA2/NAM7 HELICASE FAMILY"/>
    <property type="match status" value="1"/>
</dbReference>
<dbReference type="InterPro" id="IPR027417">
    <property type="entry name" value="P-loop_NTPase"/>
</dbReference>
<feature type="coiled-coil region" evidence="1">
    <location>
        <begin position="818"/>
        <end position="897"/>
    </location>
</feature>
<dbReference type="CDD" id="cd17934">
    <property type="entry name" value="DEXXQc_Upf1-like"/>
    <property type="match status" value="1"/>
</dbReference>
<dbReference type="SUPFAM" id="SSF52540">
    <property type="entry name" value="P-loop containing nucleoside triphosphate hydrolases"/>
    <property type="match status" value="1"/>
</dbReference>
<evidence type="ECO:0008006" key="7">
    <source>
        <dbReference type="Google" id="ProtNLM"/>
    </source>
</evidence>
<proteinExistence type="predicted"/>
<name>A0A3G3IGH0_9ARCH</name>
<sequence length="1499" mass="173054">MATTYLCIDFGANRNAVRNKTIFSNNLEDQFSNLVQYKGWDFEDFVRSCFLLENSDVFVSYPNFNREPYTKEMGRDGDKFTITYYNNVAIRFPQGKKENDLVLMGDIMEKSNGHRIFNVKAILTVSPNVVHYGELQLNCSIVLKLQDKGNWETAGDWEGPKPSWDHINNSSLTNDFMLKLNQQYVVPDAEKVFNELNEWNNYLESRFYLIKTDEAKGYELGECVPDVFKAYTTGGKVDVEEYGRIQYLNGKQTSAWTLESVNDTSREAILMHIYVDCQEKAYLAKKDEKVNEKKRFDGFTRSPLVLVDPSVKADKFGPQGLSIREKRIEASYYETVEPVEELTELDRECEQRIVKLKADQEKAYMSEVSSKLNTFKTTVLPKKAAEYRGGQSESVRNRITLECETQISSETERIDSQYTSRKNEQSSIRSEISEKRSAHLGTNKVLLEVKEQFATLTKDRSPKELRNYLEDLRKKVKEEKHPDKSMVGEIEQIESVLSKIDDLQKNINALDKSVRASESELGKLELKLKSLSDSLTALDNEKKALPDKYDPEPLIQNELDRLEKQFREQMLEEEESRLRTLLRPEYDLRISRGTTDIKVEIDTRKDNAKTEHNIARFHVYFELEVPENENLEANLKSFSKYQKPGLILRKDYFGDKVLLKRQQEALNYLMNGYVLNPFLATFLFSPKARGKSVVSRIDHFFSDTLNDSQKEAVEKALSSNGLFLIQGPPGTGKTQVIAEITAQLAASGRKVLIASQNNKAVDNAFSRIPKIPMVRPMRILSENANKQKNPYSMAALLSNFYTNLSDSMESEVSKYEHRQKFEKELDGYIDELKGLLDEISKLENETEEVNSKIRKADADLQAEYAERDRIENSNFNMEDKQEQKDNEIESILEFEDDKFLAKILRELGELGFSPSDYGNDRSVLKSMYATAYEDIVSEYSKRIEHMDYFELKKEKSEASAPNEIARINKEMKYYCEDNDFSEKEEFPFLSSLVSVPDKGILLECKKHLDTIMGKKVSSLRAAKEALSEDKQDLSGVKAEIARLKERIESLKKDAAYQRLSDAEKRFDTKAKEIFVKLRIGTLWKTRADAISELKREKRRIEDEFSSNHDEVEERVKAYRRMSKYLSSEEVIKKDSETYVQVLLKTVNVIGMTCSAKANFKDNAENNIMLNEMNIDVVIVDEVSKVPFVEILQPILFGKTVILVGDHKQLPPMFDRRLNDGEENSYDPRFINPEKEEMYKSMYEHSFFAKLFDDSPESMKSPLRIQYRMHPHIMDVDNVFYGGDLVFGGNEADKEHYLEIYGASGKRIIGRDNHVVFVNVEGKEKKEAGSTSYTNPEEVRTVRKLLELINKNCRLDRKGQKLLPEYRSRNDERLSVGVICPYADQAKEIRKNKEKYRSFNDRPDEKFMVKSVDDFQGDERDIIILSMVRTKKSDFLRDFRRINVAISRARCLLIIVGNRKALESMNVMLDGTSVPVYRNMIRAIERKNGVLQQNAITGGE</sequence>
<dbReference type="CDD" id="cd18808">
    <property type="entry name" value="SF1_C_Upf1"/>
    <property type="match status" value="1"/>
</dbReference>
<keyword evidence="1" id="KW-0175">Coiled coil</keyword>
<dbReference type="Pfam" id="PF13087">
    <property type="entry name" value="AAA_12"/>
    <property type="match status" value="1"/>
</dbReference>
<dbReference type="PANTHER" id="PTHR10887:SF495">
    <property type="entry name" value="HELICASE SENATAXIN ISOFORM X1-RELATED"/>
    <property type="match status" value="1"/>
</dbReference>
<dbReference type="GO" id="GO:0004386">
    <property type="term" value="F:helicase activity"/>
    <property type="evidence" value="ECO:0007669"/>
    <property type="project" value="InterPro"/>
</dbReference>
<feature type="coiled-coil region" evidence="1">
    <location>
        <begin position="493"/>
        <end position="579"/>
    </location>
</feature>
<dbReference type="InterPro" id="IPR047187">
    <property type="entry name" value="SF1_C_Upf1"/>
</dbReference>
<evidence type="ECO:0000256" key="2">
    <source>
        <dbReference type="SAM" id="MobiDB-lite"/>
    </source>
</evidence>
<dbReference type="InterPro" id="IPR041677">
    <property type="entry name" value="DNA2/NAM7_AAA_11"/>
</dbReference>
<evidence type="ECO:0000259" key="3">
    <source>
        <dbReference type="Pfam" id="PF13086"/>
    </source>
</evidence>
<evidence type="ECO:0000313" key="5">
    <source>
        <dbReference type="EMBL" id="AYQ54829.1"/>
    </source>
</evidence>
<gene>
    <name evidence="5" type="ORF">BKD89_03285</name>
</gene>
<dbReference type="InterPro" id="IPR045055">
    <property type="entry name" value="DNA2/NAM7-like"/>
</dbReference>
<feature type="coiled-coil region" evidence="1">
    <location>
        <begin position="1019"/>
        <end position="1053"/>
    </location>
</feature>
<feature type="domain" description="DNA2/NAM7 helicase-like C-terminal" evidence="4">
    <location>
        <begin position="1242"/>
        <end position="1459"/>
    </location>
</feature>
<dbReference type="EMBL" id="CP017686">
    <property type="protein sequence ID" value="AYQ54829.1"/>
    <property type="molecule type" value="Genomic_DNA"/>
</dbReference>